<dbReference type="AlphaFoldDB" id="A0A098LAZ0"/>
<keyword evidence="2" id="KW-1185">Reference proteome</keyword>
<accession>A0A098LAZ0</accession>
<dbReference type="Proteomes" id="UP000030185">
    <property type="component" value="Unassembled WGS sequence"/>
</dbReference>
<gene>
    <name evidence="1" type="ORF">MYP_844</name>
</gene>
<organism evidence="1 2">
    <name type="scientific">Sporocytophaga myxococcoides</name>
    <dbReference type="NCBI Taxonomy" id="153721"/>
    <lineage>
        <taxon>Bacteria</taxon>
        <taxon>Pseudomonadati</taxon>
        <taxon>Bacteroidota</taxon>
        <taxon>Cytophagia</taxon>
        <taxon>Cytophagales</taxon>
        <taxon>Cytophagaceae</taxon>
        <taxon>Sporocytophaga</taxon>
    </lineage>
</organism>
<dbReference type="STRING" id="153721.MYP_844"/>
<reference evidence="1 2" key="1">
    <citation type="submission" date="2014-09" db="EMBL/GenBank/DDBJ databases">
        <title>Sporocytophaga myxococcoides PG-01 genome sequencing.</title>
        <authorList>
            <person name="Liu L."/>
            <person name="Gao P.J."/>
            <person name="Chen G.J."/>
            <person name="Wang L.S."/>
        </authorList>
    </citation>
    <scope>NUCLEOTIDE SEQUENCE [LARGE SCALE GENOMIC DNA]</scope>
    <source>
        <strain evidence="1 2">PG-01</strain>
    </source>
</reference>
<comment type="caution">
    <text evidence="1">The sequence shown here is derived from an EMBL/GenBank/DDBJ whole genome shotgun (WGS) entry which is preliminary data.</text>
</comment>
<protein>
    <submittedName>
        <fullName evidence="1">Uncharacterized protein</fullName>
    </submittedName>
</protein>
<evidence type="ECO:0000313" key="1">
    <source>
        <dbReference type="EMBL" id="GAL83617.1"/>
    </source>
</evidence>
<proteinExistence type="predicted"/>
<dbReference type="EMBL" id="BBLT01000001">
    <property type="protein sequence ID" value="GAL83617.1"/>
    <property type="molecule type" value="Genomic_DNA"/>
</dbReference>
<sequence length="54" mass="6421">MQFNNHVHKFFVLFEELIDDGFVLQFARNDEVLTIIKDKGHLKNFKKSLNLTLD</sequence>
<name>A0A098LAZ0_9BACT</name>
<evidence type="ECO:0000313" key="2">
    <source>
        <dbReference type="Proteomes" id="UP000030185"/>
    </source>
</evidence>